<dbReference type="Gene3D" id="3.40.50.720">
    <property type="entry name" value="NAD(P)-binding Rossmann-like Domain"/>
    <property type="match status" value="1"/>
</dbReference>
<keyword evidence="1" id="KW-0520">NAD</keyword>
<protein>
    <submittedName>
        <fullName evidence="3">NAD-dependent epimerase</fullName>
    </submittedName>
</protein>
<comment type="caution">
    <text evidence="3">The sequence shown here is derived from an EMBL/GenBank/DDBJ whole genome shotgun (WGS) entry which is preliminary data.</text>
</comment>
<dbReference type="OrthoDB" id="9801785at2"/>
<gene>
    <name evidence="3" type="ORF">F1188_02590</name>
</gene>
<proteinExistence type="predicted"/>
<reference evidence="3 4" key="1">
    <citation type="submission" date="2019-09" db="EMBL/GenBank/DDBJ databases">
        <title>Genome sequence of Roseospira marina, one of the more divergent members of the non-sulfur purple photosynthetic bacterial family, the Rhodospirillaceae.</title>
        <authorList>
            <person name="Meyer T."/>
            <person name="Kyndt J."/>
        </authorList>
    </citation>
    <scope>NUCLEOTIDE SEQUENCE [LARGE SCALE GENOMIC DNA]</scope>
    <source>
        <strain evidence="3 4">DSM 15113</strain>
    </source>
</reference>
<dbReference type="AlphaFoldDB" id="A0A5M6IHL9"/>
<dbReference type="PRINTS" id="PR01713">
    <property type="entry name" value="NUCEPIMERASE"/>
</dbReference>
<evidence type="ECO:0000259" key="2">
    <source>
        <dbReference type="Pfam" id="PF01370"/>
    </source>
</evidence>
<dbReference type="SUPFAM" id="SSF51735">
    <property type="entry name" value="NAD(P)-binding Rossmann-fold domains"/>
    <property type="match status" value="1"/>
</dbReference>
<dbReference type="InterPro" id="IPR036291">
    <property type="entry name" value="NAD(P)-bd_dom_sf"/>
</dbReference>
<accession>A0A5M6IHL9</accession>
<dbReference type="CDD" id="cd05253">
    <property type="entry name" value="UDP_GE_SDE_e"/>
    <property type="match status" value="1"/>
</dbReference>
<name>A0A5M6IHL9_9PROT</name>
<dbReference type="RefSeq" id="WP_150060795.1">
    <property type="nucleotide sequence ID" value="NZ_JACHII010000001.1"/>
</dbReference>
<dbReference type="EMBL" id="VWPJ01000001">
    <property type="protein sequence ID" value="KAA5607662.1"/>
    <property type="molecule type" value="Genomic_DNA"/>
</dbReference>
<dbReference type="Pfam" id="PF01370">
    <property type="entry name" value="Epimerase"/>
    <property type="match status" value="1"/>
</dbReference>
<dbReference type="PANTHER" id="PTHR43574">
    <property type="entry name" value="EPIMERASE-RELATED"/>
    <property type="match status" value="1"/>
</dbReference>
<evidence type="ECO:0000313" key="4">
    <source>
        <dbReference type="Proteomes" id="UP000324065"/>
    </source>
</evidence>
<sequence length="346" mass="37337">MTVLVTGAAGFIGYHVAGALLAQGEAVVGLDNFNAYYDVGLKEARAARLREHAGFTEVRMDLTETDRVLAVMAEHRPRLVVHLAAQAGVRYSLENPRAYVDSNLLGFFTILEAARLHRPEHVVFASTSSVYGANTVQPFSPHHGADHPMTLYAATKRANEAMAHSYAHLYGVPMTGLRFFTVYGPWGRPDMALFKFTRAMLAGEPITVFNNGQMARDFTYIDDIVTGILGVAAHPPAPRPETAGSTEVPQPLDPACSPVAPFAVHNIGNGQPVPLMDYIAELEAALGVEAIKEMLPMQPGDVPGTWADVSDLSDAIGYAPSTPVAVGVRRFVEWYLSFYGDPRAAG</sequence>
<dbReference type="Proteomes" id="UP000324065">
    <property type="component" value="Unassembled WGS sequence"/>
</dbReference>
<keyword evidence="4" id="KW-1185">Reference proteome</keyword>
<evidence type="ECO:0000313" key="3">
    <source>
        <dbReference type="EMBL" id="KAA5607662.1"/>
    </source>
</evidence>
<dbReference type="InterPro" id="IPR001509">
    <property type="entry name" value="Epimerase_deHydtase"/>
</dbReference>
<evidence type="ECO:0000256" key="1">
    <source>
        <dbReference type="ARBA" id="ARBA00023027"/>
    </source>
</evidence>
<organism evidence="3 4">
    <name type="scientific">Roseospira marina</name>
    <dbReference type="NCBI Taxonomy" id="140057"/>
    <lineage>
        <taxon>Bacteria</taxon>
        <taxon>Pseudomonadati</taxon>
        <taxon>Pseudomonadota</taxon>
        <taxon>Alphaproteobacteria</taxon>
        <taxon>Rhodospirillales</taxon>
        <taxon>Rhodospirillaceae</taxon>
        <taxon>Roseospira</taxon>
    </lineage>
</organism>
<feature type="domain" description="NAD-dependent epimerase/dehydratase" evidence="2">
    <location>
        <begin position="3"/>
        <end position="237"/>
    </location>
</feature>